<proteinExistence type="predicted"/>
<dbReference type="EMBL" id="DWUP01000105">
    <property type="protein sequence ID" value="HJD53076.1"/>
    <property type="molecule type" value="Genomic_DNA"/>
</dbReference>
<accession>A0A9D2ZV12</accession>
<evidence type="ECO:0000259" key="1">
    <source>
        <dbReference type="Pfam" id="PF01693"/>
    </source>
</evidence>
<dbReference type="Proteomes" id="UP000787625">
    <property type="component" value="Unassembled WGS sequence"/>
</dbReference>
<protein>
    <submittedName>
        <fullName evidence="2">RNase H1/viroplasmin domain-containing protein</fullName>
    </submittedName>
</protein>
<dbReference type="InterPro" id="IPR011320">
    <property type="entry name" value="RNase_H1_N"/>
</dbReference>
<feature type="non-terminal residue" evidence="2">
    <location>
        <position position="29"/>
    </location>
</feature>
<dbReference type="SUPFAM" id="SSF55658">
    <property type="entry name" value="L9 N-domain-like"/>
    <property type="match status" value="1"/>
</dbReference>
<dbReference type="InterPro" id="IPR037056">
    <property type="entry name" value="RNase_H1_N_sf"/>
</dbReference>
<evidence type="ECO:0000313" key="3">
    <source>
        <dbReference type="Proteomes" id="UP000787625"/>
    </source>
</evidence>
<gene>
    <name evidence="2" type="ORF">IAA93_05070</name>
</gene>
<sequence length="29" mass="3381">MMSKNKYYAVWAGHNPGIYDSWSKCSEQV</sequence>
<organism evidence="2 3">
    <name type="scientific">Candidatus Avibacteroides avistercoris</name>
    <dbReference type="NCBI Taxonomy" id="2840690"/>
    <lineage>
        <taxon>Bacteria</taxon>
        <taxon>Pseudomonadati</taxon>
        <taxon>Bacteroidota</taxon>
        <taxon>Bacteroidia</taxon>
        <taxon>Bacteroidales</taxon>
        <taxon>Bacteroidaceae</taxon>
        <taxon>Bacteroidaceae incertae sedis</taxon>
        <taxon>Candidatus Avibacteroides</taxon>
    </lineage>
</organism>
<dbReference type="Gene3D" id="3.40.970.10">
    <property type="entry name" value="Ribonuclease H1, N-terminal domain"/>
    <property type="match status" value="1"/>
</dbReference>
<reference evidence="2" key="1">
    <citation type="journal article" date="2021" name="PeerJ">
        <title>Extensive microbial diversity within the chicken gut microbiome revealed by metagenomics and culture.</title>
        <authorList>
            <person name="Gilroy R."/>
            <person name="Ravi A."/>
            <person name="Getino M."/>
            <person name="Pursley I."/>
            <person name="Horton D.L."/>
            <person name="Alikhan N.F."/>
            <person name="Baker D."/>
            <person name="Gharbi K."/>
            <person name="Hall N."/>
            <person name="Watson M."/>
            <person name="Adriaenssens E.M."/>
            <person name="Foster-Nyarko E."/>
            <person name="Jarju S."/>
            <person name="Secka A."/>
            <person name="Antonio M."/>
            <person name="Oren A."/>
            <person name="Chaudhuri R.R."/>
            <person name="La Ragione R."/>
            <person name="Hildebrand F."/>
            <person name="Pallen M.J."/>
        </authorList>
    </citation>
    <scope>NUCLEOTIDE SEQUENCE</scope>
    <source>
        <strain evidence="2">MalCec1-1739</strain>
    </source>
</reference>
<reference evidence="2" key="2">
    <citation type="submission" date="2021-04" db="EMBL/GenBank/DDBJ databases">
        <authorList>
            <person name="Gilroy R."/>
        </authorList>
    </citation>
    <scope>NUCLEOTIDE SEQUENCE</scope>
    <source>
        <strain evidence="2">MalCec1-1739</strain>
    </source>
</reference>
<dbReference type="InterPro" id="IPR009027">
    <property type="entry name" value="Ribosomal_bL9/RNase_H1_N"/>
</dbReference>
<name>A0A9D2ZV12_9BACT</name>
<comment type="caution">
    <text evidence="2">The sequence shown here is derived from an EMBL/GenBank/DDBJ whole genome shotgun (WGS) entry which is preliminary data.</text>
</comment>
<dbReference type="AlphaFoldDB" id="A0A9D2ZV12"/>
<feature type="domain" description="Ribonuclease H1 N-terminal" evidence="1">
    <location>
        <begin position="6"/>
        <end position="29"/>
    </location>
</feature>
<dbReference type="Pfam" id="PF01693">
    <property type="entry name" value="Cauli_VI"/>
    <property type="match status" value="1"/>
</dbReference>
<evidence type="ECO:0000313" key="2">
    <source>
        <dbReference type="EMBL" id="HJD53076.1"/>
    </source>
</evidence>